<evidence type="ECO:0000313" key="13">
    <source>
        <dbReference type="EMBL" id="ELU07640.1"/>
    </source>
</evidence>
<dbReference type="PANTHER" id="PTHR46892">
    <property type="entry name" value="VISUAL SYSTEM HOMEOBOX 2"/>
    <property type="match status" value="1"/>
</dbReference>
<dbReference type="EnsemblMetazoa" id="CapteT135374">
    <property type="protein sequence ID" value="CapteP135374"/>
    <property type="gene ID" value="CapteG135374"/>
</dbReference>
<evidence type="ECO:0000256" key="7">
    <source>
        <dbReference type="ARBA" id="ARBA00023163"/>
    </source>
</evidence>
<name>R7UN60_CAPTE</name>
<protein>
    <recommendedName>
        <fullName evidence="16">Homeobox domain-containing protein</fullName>
    </recommendedName>
</protein>
<reference evidence="15" key="1">
    <citation type="submission" date="2012-12" db="EMBL/GenBank/DDBJ databases">
        <authorList>
            <person name="Hellsten U."/>
            <person name="Grimwood J."/>
            <person name="Chapman J.A."/>
            <person name="Shapiro H."/>
            <person name="Aerts A."/>
            <person name="Otillar R.P."/>
            <person name="Terry A.Y."/>
            <person name="Boore J.L."/>
            <person name="Simakov O."/>
            <person name="Marletaz F."/>
            <person name="Cho S.-J."/>
            <person name="Edsinger-Gonzales E."/>
            <person name="Havlak P."/>
            <person name="Kuo D.-H."/>
            <person name="Larsson T."/>
            <person name="Lv J."/>
            <person name="Arendt D."/>
            <person name="Savage R."/>
            <person name="Osoegawa K."/>
            <person name="de Jong P."/>
            <person name="Lindberg D.R."/>
            <person name="Seaver E.C."/>
            <person name="Weisblat D.A."/>
            <person name="Putnam N.H."/>
            <person name="Grigoriev I.V."/>
            <person name="Rokhsar D.S."/>
        </authorList>
    </citation>
    <scope>NUCLEOTIDE SEQUENCE</scope>
    <source>
        <strain evidence="15">I ESC-2004</strain>
    </source>
</reference>
<dbReference type="AlphaFoldDB" id="R7UN60"/>
<feature type="domain" description="CVC" evidence="12">
    <location>
        <begin position="71"/>
        <end position="126"/>
    </location>
</feature>
<dbReference type="SUPFAM" id="SSF46689">
    <property type="entry name" value="Homeodomain-like"/>
    <property type="match status" value="1"/>
</dbReference>
<feature type="domain" description="Homeobox" evidence="11">
    <location>
        <begin position="9"/>
        <end position="69"/>
    </location>
</feature>
<keyword evidence="7" id="KW-0804">Transcription</keyword>
<dbReference type="OMA" id="NHRTIFT"/>
<dbReference type="PROSITE" id="PS00027">
    <property type="entry name" value="HOMEOBOX_1"/>
    <property type="match status" value="1"/>
</dbReference>
<evidence type="ECO:0000256" key="5">
    <source>
        <dbReference type="ARBA" id="ARBA00023125"/>
    </source>
</evidence>
<proteinExistence type="inferred from homology"/>
<evidence type="ECO:0000256" key="3">
    <source>
        <dbReference type="ARBA" id="ARBA00022473"/>
    </source>
</evidence>
<evidence type="ECO:0000259" key="11">
    <source>
        <dbReference type="PROSITE" id="PS50071"/>
    </source>
</evidence>
<keyword evidence="4" id="KW-0805">Transcription regulation</keyword>
<keyword evidence="6 9" id="KW-0371">Homeobox</keyword>
<keyword evidence="5 9" id="KW-0238">DNA-binding</keyword>
<dbReference type="InterPro" id="IPR001356">
    <property type="entry name" value="HD"/>
</dbReference>
<reference evidence="13 15" key="2">
    <citation type="journal article" date="2013" name="Nature">
        <title>Insights into bilaterian evolution from three spiralian genomes.</title>
        <authorList>
            <person name="Simakov O."/>
            <person name="Marletaz F."/>
            <person name="Cho S.J."/>
            <person name="Edsinger-Gonzales E."/>
            <person name="Havlak P."/>
            <person name="Hellsten U."/>
            <person name="Kuo D.H."/>
            <person name="Larsson T."/>
            <person name="Lv J."/>
            <person name="Arendt D."/>
            <person name="Savage R."/>
            <person name="Osoegawa K."/>
            <person name="de Jong P."/>
            <person name="Grimwood J."/>
            <person name="Chapman J.A."/>
            <person name="Shapiro H."/>
            <person name="Aerts A."/>
            <person name="Otillar R.P."/>
            <person name="Terry A.Y."/>
            <person name="Boore J.L."/>
            <person name="Grigoriev I.V."/>
            <person name="Lindberg D.R."/>
            <person name="Seaver E.C."/>
            <person name="Weisblat D.A."/>
            <person name="Putnam N.H."/>
            <person name="Rokhsar D.S."/>
        </authorList>
    </citation>
    <scope>NUCLEOTIDE SEQUENCE</scope>
    <source>
        <strain evidence="13 15">I ESC-2004</strain>
    </source>
</reference>
<evidence type="ECO:0000256" key="4">
    <source>
        <dbReference type="ARBA" id="ARBA00023015"/>
    </source>
</evidence>
<feature type="DNA-binding region" description="Homeobox" evidence="9">
    <location>
        <begin position="11"/>
        <end position="70"/>
    </location>
</feature>
<evidence type="ECO:0000313" key="15">
    <source>
        <dbReference type="Proteomes" id="UP000014760"/>
    </source>
</evidence>
<dbReference type="InterPro" id="IPR009057">
    <property type="entry name" value="Homeodomain-like_sf"/>
</dbReference>
<dbReference type="InterPro" id="IPR023339">
    <property type="entry name" value="CVC"/>
</dbReference>
<reference evidence="14" key="3">
    <citation type="submission" date="2015-06" db="UniProtKB">
        <authorList>
            <consortium name="EnsemblMetazoa"/>
        </authorList>
    </citation>
    <scope>IDENTIFICATION</scope>
</reference>
<evidence type="ECO:0008006" key="16">
    <source>
        <dbReference type="Google" id="ProtNLM"/>
    </source>
</evidence>
<dbReference type="InterPro" id="IPR052294">
    <property type="entry name" value="VSX_homeobox_regulators"/>
</dbReference>
<gene>
    <name evidence="13" type="ORF">CAPTEDRAFT_135374</name>
</gene>
<dbReference type="GO" id="GO:1990837">
    <property type="term" value="F:sequence-specific double-stranded DNA binding"/>
    <property type="evidence" value="ECO:0007669"/>
    <property type="project" value="TreeGrafter"/>
</dbReference>
<evidence type="ECO:0000256" key="9">
    <source>
        <dbReference type="PROSITE-ProRule" id="PRU00108"/>
    </source>
</evidence>
<feature type="non-terminal residue" evidence="13">
    <location>
        <position position="1"/>
    </location>
</feature>
<dbReference type="FunFam" id="1.10.10.60:FF:000065">
    <property type="entry name" value="Visual system homeobox 1"/>
    <property type="match status" value="1"/>
</dbReference>
<dbReference type="OrthoDB" id="6159439at2759"/>
<evidence type="ECO:0000313" key="14">
    <source>
        <dbReference type="EnsemblMetazoa" id="CapteP135374"/>
    </source>
</evidence>
<dbReference type="Proteomes" id="UP000014760">
    <property type="component" value="Unassembled WGS sequence"/>
</dbReference>
<organism evidence="13">
    <name type="scientific">Capitella teleta</name>
    <name type="common">Polychaete worm</name>
    <dbReference type="NCBI Taxonomy" id="283909"/>
    <lineage>
        <taxon>Eukaryota</taxon>
        <taxon>Metazoa</taxon>
        <taxon>Spiralia</taxon>
        <taxon>Lophotrochozoa</taxon>
        <taxon>Annelida</taxon>
        <taxon>Polychaeta</taxon>
        <taxon>Sedentaria</taxon>
        <taxon>Scolecida</taxon>
        <taxon>Capitellidae</taxon>
        <taxon>Capitella</taxon>
    </lineage>
</organism>
<evidence type="ECO:0000256" key="2">
    <source>
        <dbReference type="ARBA" id="ARBA00005733"/>
    </source>
</evidence>
<accession>R7UN60</accession>
<sequence length="135" mass="15589">DSYSSKKKKKKRRHRTIFTSYQLEELEKAFGEAHYPDVNQREVLSLRTSLPEDRIQVWFQNRRAKWRKTEKTWGKSSIMAEYGLYGAMVRHSLPLPDTIVKSAKTTGVEGSCAPWLLGKNSTREVEICNTAIKAL</sequence>
<dbReference type="EMBL" id="AMQN01006997">
    <property type="status" value="NOT_ANNOTATED_CDS"/>
    <property type="molecule type" value="Genomic_DNA"/>
</dbReference>
<evidence type="ECO:0000259" key="12">
    <source>
        <dbReference type="PROSITE" id="PS51496"/>
    </source>
</evidence>
<dbReference type="EMBL" id="KB299712">
    <property type="protein sequence ID" value="ELU07640.1"/>
    <property type="molecule type" value="Genomic_DNA"/>
</dbReference>
<dbReference type="PROSITE" id="PS50071">
    <property type="entry name" value="HOMEOBOX_2"/>
    <property type="match status" value="1"/>
</dbReference>
<comment type="similarity">
    <text evidence="2">Belongs to the paired homeobox family.</text>
</comment>
<dbReference type="PANTHER" id="PTHR46892:SF3">
    <property type="entry name" value="VISUAL SYSTEM HOMEOBOX 2"/>
    <property type="match status" value="1"/>
</dbReference>
<dbReference type="GO" id="GO:0005634">
    <property type="term" value="C:nucleus"/>
    <property type="evidence" value="ECO:0007669"/>
    <property type="project" value="UniProtKB-SubCell"/>
</dbReference>
<dbReference type="GO" id="GO:0000981">
    <property type="term" value="F:DNA-binding transcription factor activity, RNA polymerase II-specific"/>
    <property type="evidence" value="ECO:0007669"/>
    <property type="project" value="InterPro"/>
</dbReference>
<dbReference type="HOGENOM" id="CLU_141227_0_0_1"/>
<dbReference type="SMART" id="SM00389">
    <property type="entry name" value="HOX"/>
    <property type="match status" value="1"/>
</dbReference>
<keyword evidence="15" id="KW-1185">Reference proteome</keyword>
<dbReference type="PROSITE" id="PS51496">
    <property type="entry name" value="CVC"/>
    <property type="match status" value="1"/>
</dbReference>
<dbReference type="Pfam" id="PF00046">
    <property type="entry name" value="Homeodomain"/>
    <property type="match status" value="1"/>
</dbReference>
<evidence type="ECO:0000256" key="8">
    <source>
        <dbReference type="ARBA" id="ARBA00023242"/>
    </source>
</evidence>
<evidence type="ECO:0000256" key="1">
    <source>
        <dbReference type="ARBA" id="ARBA00004123"/>
    </source>
</evidence>
<evidence type="ECO:0000256" key="10">
    <source>
        <dbReference type="RuleBase" id="RU000682"/>
    </source>
</evidence>
<dbReference type="CDD" id="cd00086">
    <property type="entry name" value="homeodomain"/>
    <property type="match status" value="1"/>
</dbReference>
<dbReference type="InterPro" id="IPR017970">
    <property type="entry name" value="Homeobox_CS"/>
</dbReference>
<comment type="subcellular location">
    <subcellularLocation>
        <location evidence="1 9 10">Nucleus</location>
    </subcellularLocation>
</comment>
<dbReference type="Gene3D" id="1.10.10.60">
    <property type="entry name" value="Homeodomain-like"/>
    <property type="match status" value="1"/>
</dbReference>
<evidence type="ECO:0000256" key="6">
    <source>
        <dbReference type="ARBA" id="ARBA00023155"/>
    </source>
</evidence>
<keyword evidence="3" id="KW-0217">Developmental protein</keyword>
<keyword evidence="8 9" id="KW-0539">Nucleus</keyword>